<feature type="transmembrane region" description="Helical" evidence="9">
    <location>
        <begin position="260"/>
        <end position="283"/>
    </location>
</feature>
<evidence type="ECO:0000256" key="9">
    <source>
        <dbReference type="SAM" id="Phobius"/>
    </source>
</evidence>
<evidence type="ECO:0000256" key="3">
    <source>
        <dbReference type="ARBA" id="ARBA00022475"/>
    </source>
</evidence>
<keyword evidence="6 9" id="KW-0472">Membrane</keyword>
<evidence type="ECO:0000313" key="11">
    <source>
        <dbReference type="EMBL" id="TYR19584.1"/>
    </source>
</evidence>
<dbReference type="EMBL" id="VSZI01000001">
    <property type="protein sequence ID" value="TYR19584.1"/>
    <property type="molecule type" value="Genomic_DNA"/>
</dbReference>
<evidence type="ECO:0000256" key="4">
    <source>
        <dbReference type="ARBA" id="ARBA00022692"/>
    </source>
</evidence>
<dbReference type="InterPro" id="IPR003918">
    <property type="entry name" value="NADH_UbQ_OxRdtase"/>
</dbReference>
<dbReference type="Proteomes" id="UP000324726">
    <property type="component" value="Unassembled WGS sequence"/>
</dbReference>
<evidence type="ECO:0000256" key="8">
    <source>
        <dbReference type="SAM" id="MobiDB-lite"/>
    </source>
</evidence>
<proteinExistence type="inferred from homology"/>
<dbReference type="RefSeq" id="WP_148811342.1">
    <property type="nucleotide sequence ID" value="NZ_VSZI01000001.1"/>
</dbReference>
<feature type="transmembrane region" description="Helical" evidence="9">
    <location>
        <begin position="324"/>
        <end position="343"/>
    </location>
</feature>
<feature type="transmembrane region" description="Helical" evidence="9">
    <location>
        <begin position="396"/>
        <end position="415"/>
    </location>
</feature>
<dbReference type="GO" id="GO:0005886">
    <property type="term" value="C:plasma membrane"/>
    <property type="evidence" value="ECO:0007669"/>
    <property type="project" value="UniProtKB-SubCell"/>
</dbReference>
<comment type="subcellular location">
    <subcellularLocation>
        <location evidence="1">Cell membrane</location>
        <topology evidence="1">Multi-pass membrane protein</topology>
    </subcellularLocation>
    <subcellularLocation>
        <location evidence="7">Membrane</location>
        <topology evidence="7">Multi-pass membrane protein</topology>
    </subcellularLocation>
</comment>
<dbReference type="InterPro" id="IPR050586">
    <property type="entry name" value="CPA3_Na-H_Antiporter_D"/>
</dbReference>
<feature type="transmembrane region" description="Helical" evidence="9">
    <location>
        <begin position="177"/>
        <end position="200"/>
    </location>
</feature>
<feature type="transmembrane region" description="Helical" evidence="9">
    <location>
        <begin position="229"/>
        <end position="248"/>
    </location>
</feature>
<evidence type="ECO:0000256" key="1">
    <source>
        <dbReference type="ARBA" id="ARBA00004651"/>
    </source>
</evidence>
<feature type="domain" description="NADH:quinone oxidoreductase/Mrp antiporter transmembrane" evidence="10">
    <location>
        <begin position="144"/>
        <end position="443"/>
    </location>
</feature>
<feature type="transmembrane region" description="Helical" evidence="9">
    <location>
        <begin position="48"/>
        <end position="66"/>
    </location>
</feature>
<dbReference type="GO" id="GO:0042773">
    <property type="term" value="P:ATP synthesis coupled electron transport"/>
    <property type="evidence" value="ECO:0007669"/>
    <property type="project" value="InterPro"/>
</dbReference>
<sequence>MTSLLLAANNPQSPDAFTDGAVLALFIVVPLIAAALCTILPWAKARNLLALLVPAFGLATSGWLLLRFGGDESVIADNVGNFVGGVAIPLAADTLSALMIFTTALVALVANWFALVVGEMRARFYPALVLMLLGGAWGAILTADLFNLFVFIEVMLMPSFGLVAMTGTWGRLAAARTFIVVNLVTSLLLVSGVVMTYAVVGTTNLAALAGAAGPRGEAGFADGIYGTQWQLVVALGMVLLALSVKAGVTPTHTWLPRAYPFTSPAVMALFSGLHTKVAVYGILRVYMTVFEGDARYAWAILVIMVLGMFIGGFAGLSENTIRGVLAYQMVNGIPYMLIPLAFLSARPTLVLGAGLFYMLHHMVIAASLIMAGGAIEETYGHGRLRPLHGLMRRDPFVATVFAAGALAIVGFPPFSGLWGKLALVFGIAEDGSWKAWLAIGTIILTSIGALLSMIYVWREIFWGRPMNRNEADPDLRIKPKYVLPSAAMAVVSVVIFFAAGPIFAVTNRAAEDLIDTTEYVSTVFDANQSDELVGGPGPIGQVLDPGPSGLAHVPGADEPQGVSEVAHGDADTADNATADNAGGQEGAR</sequence>
<feature type="transmembrane region" description="Helical" evidence="9">
    <location>
        <begin position="86"/>
        <end position="110"/>
    </location>
</feature>
<feature type="transmembrane region" description="Helical" evidence="9">
    <location>
        <begin position="20"/>
        <end position="41"/>
    </location>
</feature>
<organism evidence="11 12">
    <name type="scientific">Corynebacterium urealyticum</name>
    <dbReference type="NCBI Taxonomy" id="43771"/>
    <lineage>
        <taxon>Bacteria</taxon>
        <taxon>Bacillati</taxon>
        <taxon>Actinomycetota</taxon>
        <taxon>Actinomycetes</taxon>
        <taxon>Mycobacteriales</taxon>
        <taxon>Corynebacteriaceae</taxon>
        <taxon>Corynebacterium</taxon>
    </lineage>
</organism>
<evidence type="ECO:0000313" key="12">
    <source>
        <dbReference type="Proteomes" id="UP000324726"/>
    </source>
</evidence>
<reference evidence="11 12" key="1">
    <citation type="submission" date="2019-08" db="EMBL/GenBank/DDBJ databases">
        <title>Draft genome of C. urealyticum strain VH4248.</title>
        <authorList>
            <person name="Navas J."/>
        </authorList>
    </citation>
    <scope>NUCLEOTIDE SEQUENCE [LARGE SCALE GENOMIC DNA]</scope>
    <source>
        <strain evidence="11 12">VH4248</strain>
    </source>
</reference>
<dbReference type="AlphaFoldDB" id="A0A5D4FUJ5"/>
<comment type="caution">
    <text evidence="11">The sequence shown here is derived from an EMBL/GenBank/DDBJ whole genome shotgun (WGS) entry which is preliminary data.</text>
</comment>
<keyword evidence="5 9" id="KW-1133">Transmembrane helix</keyword>
<feature type="transmembrane region" description="Helical" evidence="9">
    <location>
        <begin position="122"/>
        <end position="140"/>
    </location>
</feature>
<feature type="region of interest" description="Disordered" evidence="8">
    <location>
        <begin position="535"/>
        <end position="588"/>
    </location>
</feature>
<keyword evidence="3" id="KW-1003">Cell membrane</keyword>
<feature type="transmembrane region" description="Helical" evidence="9">
    <location>
        <begin position="355"/>
        <end position="375"/>
    </location>
</feature>
<feature type="transmembrane region" description="Helical" evidence="9">
    <location>
        <begin position="295"/>
        <end position="317"/>
    </location>
</feature>
<evidence type="ECO:0000256" key="2">
    <source>
        <dbReference type="ARBA" id="ARBA00005346"/>
    </source>
</evidence>
<dbReference type="GO" id="GO:0008137">
    <property type="term" value="F:NADH dehydrogenase (ubiquinone) activity"/>
    <property type="evidence" value="ECO:0007669"/>
    <property type="project" value="InterPro"/>
</dbReference>
<name>A0A5D4FUJ5_9CORY</name>
<dbReference type="PANTHER" id="PTHR42703">
    <property type="entry name" value="NADH DEHYDROGENASE"/>
    <property type="match status" value="1"/>
</dbReference>
<keyword evidence="4 7" id="KW-0812">Transmembrane</keyword>
<feature type="transmembrane region" description="Helical" evidence="9">
    <location>
        <begin position="481"/>
        <end position="504"/>
    </location>
</feature>
<dbReference type="NCBIfam" id="NF006239">
    <property type="entry name" value="PRK08375.1-5"/>
    <property type="match status" value="1"/>
</dbReference>
<dbReference type="PANTHER" id="PTHR42703:SF1">
    <property type="entry name" value="NA(+)_H(+) ANTIPORTER SUBUNIT D1"/>
    <property type="match status" value="1"/>
</dbReference>
<evidence type="ECO:0000259" key="10">
    <source>
        <dbReference type="Pfam" id="PF00361"/>
    </source>
</evidence>
<feature type="transmembrane region" description="Helical" evidence="9">
    <location>
        <begin position="435"/>
        <end position="457"/>
    </location>
</feature>
<comment type="similarity">
    <text evidence="2">Belongs to the CPA3 antiporters (TC 2.A.63) subunit D family.</text>
</comment>
<evidence type="ECO:0000256" key="5">
    <source>
        <dbReference type="ARBA" id="ARBA00022989"/>
    </source>
</evidence>
<evidence type="ECO:0000256" key="7">
    <source>
        <dbReference type="RuleBase" id="RU000320"/>
    </source>
</evidence>
<protein>
    <submittedName>
        <fullName evidence="11">Monovalent cation/H+ antiporter subunit D family protein</fullName>
    </submittedName>
</protein>
<dbReference type="Pfam" id="PF00361">
    <property type="entry name" value="Proton_antipo_M"/>
    <property type="match status" value="1"/>
</dbReference>
<gene>
    <name evidence="11" type="ORF">FYJ87_00730</name>
</gene>
<feature type="transmembrane region" description="Helical" evidence="9">
    <location>
        <begin position="146"/>
        <end position="165"/>
    </location>
</feature>
<dbReference type="InterPro" id="IPR001750">
    <property type="entry name" value="ND/Mrp_TM"/>
</dbReference>
<dbReference type="PRINTS" id="PR01437">
    <property type="entry name" value="NUOXDRDTASE4"/>
</dbReference>
<accession>A0A5D4FUJ5</accession>
<evidence type="ECO:0000256" key="6">
    <source>
        <dbReference type="ARBA" id="ARBA00023136"/>
    </source>
</evidence>